<accession>A0A8J3F1E3</accession>
<evidence type="ECO:0000256" key="1">
    <source>
        <dbReference type="ARBA" id="ARBA00004514"/>
    </source>
</evidence>
<evidence type="ECO:0000313" key="9">
    <source>
        <dbReference type="Proteomes" id="UP000626244"/>
    </source>
</evidence>
<keyword evidence="3" id="KW-1005">Bacterial flagellum biogenesis</keyword>
<evidence type="ECO:0000256" key="3">
    <source>
        <dbReference type="ARBA" id="ARBA00022795"/>
    </source>
</evidence>
<evidence type="ECO:0000256" key="7">
    <source>
        <dbReference type="ARBA" id="ARBA00093797"/>
    </source>
</evidence>
<reference evidence="9" key="1">
    <citation type="journal article" date="2019" name="Int. J. Syst. Evol. Microbiol.">
        <title>The Global Catalogue of Microorganisms (GCM) 10K type strain sequencing project: providing services to taxonomists for standard genome sequencing and annotation.</title>
        <authorList>
            <consortium name="The Broad Institute Genomics Platform"/>
            <consortium name="The Broad Institute Genome Sequencing Center for Infectious Disease"/>
            <person name="Wu L."/>
            <person name="Ma J."/>
        </authorList>
    </citation>
    <scope>NUCLEOTIDE SEQUENCE [LARGE SCALE GENOMIC DNA]</scope>
    <source>
        <strain evidence="9">CGMCC 1.14993</strain>
    </source>
</reference>
<organism evidence="8 9">
    <name type="scientific">Gottfriedia solisilvae</name>
    <dbReference type="NCBI Taxonomy" id="1516104"/>
    <lineage>
        <taxon>Bacteria</taxon>
        <taxon>Bacillati</taxon>
        <taxon>Bacillota</taxon>
        <taxon>Bacilli</taxon>
        <taxon>Bacillales</taxon>
        <taxon>Bacillaceae</taxon>
        <taxon>Gottfriedia</taxon>
    </lineage>
</organism>
<dbReference type="InterPro" id="IPR008622">
    <property type="entry name" value="FliT"/>
</dbReference>
<comment type="function">
    <text evidence="5">May act as an export chaperone for the filament capping protein FliD.</text>
</comment>
<comment type="caution">
    <text evidence="8">The sequence shown here is derived from an EMBL/GenBank/DDBJ whole genome shotgun (WGS) entry which is preliminary data.</text>
</comment>
<evidence type="ECO:0000256" key="2">
    <source>
        <dbReference type="ARBA" id="ARBA00022490"/>
    </source>
</evidence>
<dbReference type="OrthoDB" id="2353131at2"/>
<keyword evidence="4" id="KW-0143">Chaperone</keyword>
<name>A0A8J3F1E3_9BACI</name>
<keyword evidence="2" id="KW-0963">Cytoplasm</keyword>
<comment type="subcellular location">
    <subcellularLocation>
        <location evidence="1">Cytoplasm</location>
        <location evidence="1">Cytosol</location>
    </subcellularLocation>
</comment>
<dbReference type="EMBL" id="BMHB01000002">
    <property type="protein sequence ID" value="GGI16501.1"/>
    <property type="molecule type" value="Genomic_DNA"/>
</dbReference>
<keyword evidence="9" id="KW-1185">Reference proteome</keyword>
<evidence type="ECO:0000256" key="6">
    <source>
        <dbReference type="ARBA" id="ARBA00093785"/>
    </source>
</evidence>
<gene>
    <name evidence="8" type="ORF">GCM10007380_33280</name>
</gene>
<sequence length="116" mass="13401">MNVNQTLFSVTTQLAELTSIVPSQENRDEIIEKIFSLLDERDELLPSVQPPKDEGERQLINKIVDLNDQINRSMNIILSDIKKDLSGLKDQKKVHNQYINPYKSLNNLSAFFDKKE</sequence>
<dbReference type="RefSeq" id="WP_088001109.1">
    <property type="nucleotide sequence ID" value="NZ_BMHB01000002.1"/>
</dbReference>
<dbReference type="Pfam" id="PF05400">
    <property type="entry name" value="FliT"/>
    <property type="match status" value="1"/>
</dbReference>
<evidence type="ECO:0000313" key="8">
    <source>
        <dbReference type="EMBL" id="GGI16501.1"/>
    </source>
</evidence>
<evidence type="ECO:0000256" key="5">
    <source>
        <dbReference type="ARBA" id="ARBA00093765"/>
    </source>
</evidence>
<dbReference type="Proteomes" id="UP000626244">
    <property type="component" value="Unassembled WGS sequence"/>
</dbReference>
<evidence type="ECO:0000256" key="4">
    <source>
        <dbReference type="ARBA" id="ARBA00023186"/>
    </source>
</evidence>
<comment type="similarity">
    <text evidence="6">Belongs to the bacillales FliT family.</text>
</comment>
<proteinExistence type="inferred from homology"/>
<dbReference type="AlphaFoldDB" id="A0A8J3F1E3"/>
<protein>
    <recommendedName>
        <fullName evidence="7">Flagellar protein FliT</fullName>
    </recommendedName>
</protein>